<feature type="domain" description="Glycosyltransferase subfamily 4-like N-terminal" evidence="2">
    <location>
        <begin position="13"/>
        <end position="147"/>
    </location>
</feature>
<reference evidence="3 4" key="1">
    <citation type="submission" date="2016-11" db="EMBL/GenBank/DDBJ databases">
        <title>Mixed transmission modes and dynamic genome evolution in an obligate animal-bacterial symbiosis.</title>
        <authorList>
            <person name="Russell S.L."/>
            <person name="Corbett-Detig R.B."/>
            <person name="Cavanaugh C.M."/>
        </authorList>
    </citation>
    <scope>NUCLEOTIDE SEQUENCE [LARGE SCALE GENOMIC DNA]</scope>
    <source>
        <strain evidence="3">Sp-SM6</strain>
    </source>
</reference>
<accession>A0A1T2LCA1</accession>
<dbReference type="Pfam" id="PF00534">
    <property type="entry name" value="Glycos_transf_1"/>
    <property type="match status" value="1"/>
</dbReference>
<dbReference type="CDD" id="cd03811">
    <property type="entry name" value="GT4_GT28_WabH-like"/>
    <property type="match status" value="1"/>
</dbReference>
<evidence type="ECO:0000259" key="2">
    <source>
        <dbReference type="Pfam" id="PF13439"/>
    </source>
</evidence>
<organism evidence="3 4">
    <name type="scientific">Solemya elarraichensis gill symbiont</name>
    <dbReference type="NCBI Taxonomy" id="1918949"/>
    <lineage>
        <taxon>Bacteria</taxon>
        <taxon>Pseudomonadati</taxon>
        <taxon>Pseudomonadota</taxon>
        <taxon>Gammaproteobacteria</taxon>
        <taxon>sulfur-oxidizing symbionts</taxon>
    </lineage>
</organism>
<name>A0A1T2LCA1_9GAMM</name>
<feature type="domain" description="Glycosyl transferase family 1" evidence="1">
    <location>
        <begin position="165"/>
        <end position="300"/>
    </location>
</feature>
<evidence type="ECO:0008006" key="5">
    <source>
        <dbReference type="Google" id="ProtNLM"/>
    </source>
</evidence>
<dbReference type="GO" id="GO:0016757">
    <property type="term" value="F:glycosyltransferase activity"/>
    <property type="evidence" value="ECO:0007669"/>
    <property type="project" value="InterPro"/>
</dbReference>
<keyword evidence="4" id="KW-1185">Reference proteome</keyword>
<dbReference type="InterPro" id="IPR001296">
    <property type="entry name" value="Glyco_trans_1"/>
</dbReference>
<sequence>MRICQVMASRGDGGLEKHTLELCSELANRGHTVTLIADPIFQERIPDGVLFLPVSMKRWRNNPLFLYALWNAIKNSRSDVIHAQANKAAAIVGKLRAFLKPPMIATVHNQKRSVRMFGYFDRLIAVSKGVAISLPADSTSVIYNGIKLPQPRDLSRNLAHLFDLNSRHPVLVSIGRLVPAKGFDILIDAISGLDASLVIIGEGSERQSLEEKIHNLDLGKQVKLAGFRDDISDLIAASDGVVIASRVEGFSYVFAETMLLRMPVVATEVPVANEVLSENDLVTRDNPGALHSRLQEKLADMSGWRAQQSAAFEFAEQHFTLDAMVSSVENIYSQAITG</sequence>
<dbReference type="Gene3D" id="3.40.50.2000">
    <property type="entry name" value="Glycogen Phosphorylase B"/>
    <property type="match status" value="2"/>
</dbReference>
<comment type="caution">
    <text evidence="3">The sequence shown here is derived from an EMBL/GenBank/DDBJ whole genome shotgun (WGS) entry which is preliminary data.</text>
</comment>
<dbReference type="EMBL" id="MPRK01000016">
    <property type="protein sequence ID" value="OOZ42728.1"/>
    <property type="molecule type" value="Genomic_DNA"/>
</dbReference>
<dbReference type="Pfam" id="PF13439">
    <property type="entry name" value="Glyco_transf_4"/>
    <property type="match status" value="1"/>
</dbReference>
<dbReference type="InterPro" id="IPR028098">
    <property type="entry name" value="Glyco_trans_4-like_N"/>
</dbReference>
<dbReference type="AlphaFoldDB" id="A0A1T2LCA1"/>
<dbReference type="Proteomes" id="UP000190198">
    <property type="component" value="Unassembled WGS sequence"/>
</dbReference>
<dbReference type="GO" id="GO:1901135">
    <property type="term" value="P:carbohydrate derivative metabolic process"/>
    <property type="evidence" value="ECO:0007669"/>
    <property type="project" value="UniProtKB-ARBA"/>
</dbReference>
<dbReference type="SUPFAM" id="SSF53756">
    <property type="entry name" value="UDP-Glycosyltransferase/glycogen phosphorylase"/>
    <property type="match status" value="1"/>
</dbReference>
<protein>
    <recommendedName>
        <fullName evidence="5">Glycosyltransferase subfamily 4-like N-terminal domain-containing protein</fullName>
    </recommendedName>
</protein>
<proteinExistence type="predicted"/>
<dbReference type="PANTHER" id="PTHR12526">
    <property type="entry name" value="GLYCOSYLTRANSFERASE"/>
    <property type="match status" value="1"/>
</dbReference>
<gene>
    <name evidence="3" type="ORF">BOW52_01840</name>
</gene>
<evidence type="ECO:0000313" key="3">
    <source>
        <dbReference type="EMBL" id="OOZ42728.1"/>
    </source>
</evidence>
<evidence type="ECO:0000259" key="1">
    <source>
        <dbReference type="Pfam" id="PF00534"/>
    </source>
</evidence>
<evidence type="ECO:0000313" key="4">
    <source>
        <dbReference type="Proteomes" id="UP000190198"/>
    </source>
</evidence>
<dbReference type="OrthoDB" id="9795746at2"/>